<feature type="transmembrane region" description="Helical" evidence="6">
    <location>
        <begin position="196"/>
        <end position="219"/>
    </location>
</feature>
<dbReference type="Pfam" id="PF12698">
    <property type="entry name" value="ABC2_membrane_3"/>
    <property type="match status" value="1"/>
</dbReference>
<feature type="transmembrane region" description="Helical" evidence="6">
    <location>
        <begin position="260"/>
        <end position="278"/>
    </location>
</feature>
<dbReference type="Proteomes" id="UP001501508">
    <property type="component" value="Unassembled WGS sequence"/>
</dbReference>
<reference evidence="9" key="1">
    <citation type="journal article" date="2019" name="Int. J. Syst. Evol. Microbiol.">
        <title>The Global Catalogue of Microorganisms (GCM) 10K type strain sequencing project: providing services to taxonomists for standard genome sequencing and annotation.</title>
        <authorList>
            <consortium name="The Broad Institute Genomics Platform"/>
            <consortium name="The Broad Institute Genome Sequencing Center for Infectious Disease"/>
            <person name="Wu L."/>
            <person name="Ma J."/>
        </authorList>
    </citation>
    <scope>NUCLEOTIDE SEQUENCE [LARGE SCALE GENOMIC DNA]</scope>
    <source>
        <strain evidence="9">JCM 31920</strain>
    </source>
</reference>
<feature type="transmembrane region" description="Helical" evidence="6">
    <location>
        <begin position="363"/>
        <end position="382"/>
    </location>
</feature>
<name>A0ABP8LMC7_9BACT</name>
<evidence type="ECO:0000256" key="3">
    <source>
        <dbReference type="ARBA" id="ARBA00022692"/>
    </source>
</evidence>
<evidence type="ECO:0000313" key="8">
    <source>
        <dbReference type="EMBL" id="GAA4430885.1"/>
    </source>
</evidence>
<dbReference type="EMBL" id="BAABEY010000001">
    <property type="protein sequence ID" value="GAA4430885.1"/>
    <property type="molecule type" value="Genomic_DNA"/>
</dbReference>
<sequence>MAFRKQKIRKIEFPTAEAIKTPMKNILLVLKREYLVRVQKKSFIVMTILTPLLFVLFYAGIIWTAVSSTETKKIMVLDESHLMKDGFKSSKQLEFVFVDGDLATAKKDFDSGTGNALLHIPADVMENPKEVRIYAKKNVSLELKSSLENAIENQIEDIKLKEAGITQQILSDSKVNVRAQTLSLEEGQEKESNSGAATIIAIVCGMIIYFAVLLYGTQVMRSVSEEKTSRIVEVIISSVKPFQLLVGKIVGVALVGLTQFALWIILTILLVSGAGYLMKDKLEGIRQEVAEKQISAASPELSQEIKKTEANPALSMIDGIKSLNIPLIIGSFLFYFVGGYLLYSALLGAVGSAVDHESDTQQFVFPITLPLIFGFVVAQTAIRDPDSPLVFWASLVPFTSPIVMMVRIPFGVPAWQILLSMGLLVAGFIGTVWLASRIYRVGILMYGKKVTYKELTKWLFYKG</sequence>
<keyword evidence="5 6" id="KW-0472">Membrane</keyword>
<organism evidence="8 9">
    <name type="scientific">Ravibacter arvi</name>
    <dbReference type="NCBI Taxonomy" id="2051041"/>
    <lineage>
        <taxon>Bacteria</taxon>
        <taxon>Pseudomonadati</taxon>
        <taxon>Bacteroidota</taxon>
        <taxon>Cytophagia</taxon>
        <taxon>Cytophagales</taxon>
        <taxon>Spirosomataceae</taxon>
        <taxon>Ravibacter</taxon>
    </lineage>
</organism>
<keyword evidence="2" id="KW-1003">Cell membrane</keyword>
<proteinExistence type="predicted"/>
<comment type="caution">
    <text evidence="8">The sequence shown here is derived from an EMBL/GenBank/DDBJ whole genome shotgun (WGS) entry which is preliminary data.</text>
</comment>
<dbReference type="Gene3D" id="3.40.190.10">
    <property type="entry name" value="Periplasmic binding protein-like II"/>
    <property type="match status" value="1"/>
</dbReference>
<dbReference type="PANTHER" id="PTHR30294">
    <property type="entry name" value="MEMBRANE COMPONENT OF ABC TRANSPORTER YHHJ-RELATED"/>
    <property type="match status" value="1"/>
</dbReference>
<evidence type="ECO:0000256" key="4">
    <source>
        <dbReference type="ARBA" id="ARBA00022989"/>
    </source>
</evidence>
<dbReference type="PANTHER" id="PTHR30294:SF29">
    <property type="entry name" value="MULTIDRUG ABC TRANSPORTER PERMEASE YBHS-RELATED"/>
    <property type="match status" value="1"/>
</dbReference>
<evidence type="ECO:0000313" key="9">
    <source>
        <dbReference type="Proteomes" id="UP001501508"/>
    </source>
</evidence>
<comment type="subcellular location">
    <subcellularLocation>
        <location evidence="1">Cell membrane</location>
        <topology evidence="1">Multi-pass membrane protein</topology>
    </subcellularLocation>
</comment>
<keyword evidence="3 6" id="KW-0812">Transmembrane</keyword>
<keyword evidence="4 6" id="KW-1133">Transmembrane helix</keyword>
<accession>A0ABP8LMC7</accession>
<keyword evidence="9" id="KW-1185">Reference proteome</keyword>
<evidence type="ECO:0000256" key="1">
    <source>
        <dbReference type="ARBA" id="ARBA00004651"/>
    </source>
</evidence>
<evidence type="ECO:0000256" key="6">
    <source>
        <dbReference type="SAM" id="Phobius"/>
    </source>
</evidence>
<dbReference type="InterPro" id="IPR051449">
    <property type="entry name" value="ABC-2_transporter_component"/>
</dbReference>
<feature type="transmembrane region" description="Helical" evidence="6">
    <location>
        <begin position="323"/>
        <end position="343"/>
    </location>
</feature>
<evidence type="ECO:0000259" key="7">
    <source>
        <dbReference type="Pfam" id="PF12698"/>
    </source>
</evidence>
<feature type="transmembrane region" description="Helical" evidence="6">
    <location>
        <begin position="43"/>
        <end position="66"/>
    </location>
</feature>
<protein>
    <submittedName>
        <fullName evidence="8">ABC transporter permease</fullName>
    </submittedName>
</protein>
<evidence type="ECO:0000256" key="2">
    <source>
        <dbReference type="ARBA" id="ARBA00022475"/>
    </source>
</evidence>
<gene>
    <name evidence="8" type="ORF">GCM10023091_00780</name>
</gene>
<feature type="domain" description="ABC-2 type transporter transmembrane" evidence="7">
    <location>
        <begin position="41"/>
        <end position="436"/>
    </location>
</feature>
<evidence type="ECO:0000256" key="5">
    <source>
        <dbReference type="ARBA" id="ARBA00023136"/>
    </source>
</evidence>
<feature type="transmembrane region" description="Helical" evidence="6">
    <location>
        <begin position="414"/>
        <end position="435"/>
    </location>
</feature>
<dbReference type="InterPro" id="IPR013525">
    <property type="entry name" value="ABC2_TM"/>
</dbReference>
<dbReference type="SUPFAM" id="SSF53850">
    <property type="entry name" value="Periplasmic binding protein-like II"/>
    <property type="match status" value="1"/>
</dbReference>